<name>A0ABT4YSZ0_9VIBR</name>
<dbReference type="InterPro" id="IPR010994">
    <property type="entry name" value="RuvA_2-like"/>
</dbReference>
<comment type="caution">
    <text evidence="1">The sequence shown here is derived from an EMBL/GenBank/DDBJ whole genome shotgun (WGS) entry which is preliminary data.</text>
</comment>
<accession>A0ABT4YSZ0</accession>
<organism evidence="1 2">
    <name type="scientific">Vibrio algarum</name>
    <dbReference type="NCBI Taxonomy" id="3020714"/>
    <lineage>
        <taxon>Bacteria</taxon>
        <taxon>Pseudomonadati</taxon>
        <taxon>Pseudomonadota</taxon>
        <taxon>Gammaproteobacteria</taxon>
        <taxon>Vibrionales</taxon>
        <taxon>Vibrionaceae</taxon>
        <taxon>Vibrio</taxon>
    </lineage>
</organism>
<dbReference type="EMBL" id="JAQLOI010000001">
    <property type="protein sequence ID" value="MDB1124485.1"/>
    <property type="molecule type" value="Genomic_DNA"/>
</dbReference>
<evidence type="ECO:0000313" key="2">
    <source>
        <dbReference type="Proteomes" id="UP001210678"/>
    </source>
</evidence>
<reference evidence="1 2" key="1">
    <citation type="submission" date="2023-01" db="EMBL/GenBank/DDBJ databases">
        <title>Vibrio sp. KJ40-1 sp.nov, isolated from marine algae.</title>
        <authorList>
            <person name="Butt M."/>
            <person name="Kim J.M.J."/>
            <person name="Jeon C.O.C."/>
        </authorList>
    </citation>
    <scope>NUCLEOTIDE SEQUENCE [LARGE SCALE GENOMIC DNA]</scope>
    <source>
        <strain evidence="1 2">KJ40-1</strain>
    </source>
</reference>
<dbReference type="InterPro" id="IPR004509">
    <property type="entry name" value="Competence_ComEA_HhH"/>
</dbReference>
<protein>
    <submittedName>
        <fullName evidence="1">ComEA family DNA-binding protein</fullName>
    </submittedName>
</protein>
<sequence length="74" mass="8291">MPIDKYEGIKITVNINSGTLEQLSTLLLGIGEKKAQLIIDYREKYGPFESVEALMQVKGIGPSTIEKNRNRILL</sequence>
<gene>
    <name evidence="1" type="ORF">PGX00_12815</name>
</gene>
<dbReference type="Pfam" id="PF12836">
    <property type="entry name" value="HHH_3"/>
    <property type="match status" value="1"/>
</dbReference>
<dbReference type="PANTHER" id="PTHR21180">
    <property type="entry name" value="ENDONUCLEASE/EXONUCLEASE/PHOSPHATASE FAMILY DOMAIN-CONTAINING PROTEIN 1"/>
    <property type="match status" value="1"/>
</dbReference>
<keyword evidence="1" id="KW-0238">DNA-binding</keyword>
<dbReference type="NCBIfam" id="TIGR00426">
    <property type="entry name" value="competence protein ComEA helix-hairpin-helix repeat region"/>
    <property type="match status" value="1"/>
</dbReference>
<keyword evidence="2" id="KW-1185">Reference proteome</keyword>
<proteinExistence type="predicted"/>
<dbReference type="SUPFAM" id="SSF47781">
    <property type="entry name" value="RuvA domain 2-like"/>
    <property type="match status" value="1"/>
</dbReference>
<dbReference type="PANTHER" id="PTHR21180:SF32">
    <property type="entry name" value="ENDONUCLEASE_EXONUCLEASE_PHOSPHATASE FAMILY DOMAIN-CONTAINING PROTEIN 1"/>
    <property type="match status" value="1"/>
</dbReference>
<dbReference type="InterPro" id="IPR051675">
    <property type="entry name" value="Endo/Exo/Phosphatase_dom_1"/>
</dbReference>
<dbReference type="Gene3D" id="1.10.150.280">
    <property type="entry name" value="AF1531-like domain"/>
    <property type="match status" value="1"/>
</dbReference>
<evidence type="ECO:0000313" key="1">
    <source>
        <dbReference type="EMBL" id="MDB1124485.1"/>
    </source>
</evidence>
<dbReference type="GO" id="GO:0003677">
    <property type="term" value="F:DNA binding"/>
    <property type="evidence" value="ECO:0007669"/>
    <property type="project" value="UniProtKB-KW"/>
</dbReference>
<dbReference type="Proteomes" id="UP001210678">
    <property type="component" value="Unassembled WGS sequence"/>
</dbReference>